<dbReference type="Proteomes" id="UP000681722">
    <property type="component" value="Unassembled WGS sequence"/>
</dbReference>
<organism evidence="1 3">
    <name type="scientific">Didymodactylos carnosus</name>
    <dbReference type="NCBI Taxonomy" id="1234261"/>
    <lineage>
        <taxon>Eukaryota</taxon>
        <taxon>Metazoa</taxon>
        <taxon>Spiralia</taxon>
        <taxon>Gnathifera</taxon>
        <taxon>Rotifera</taxon>
        <taxon>Eurotatoria</taxon>
        <taxon>Bdelloidea</taxon>
        <taxon>Philodinida</taxon>
        <taxon>Philodinidae</taxon>
        <taxon>Didymodactylos</taxon>
    </lineage>
</organism>
<gene>
    <name evidence="1" type="ORF">GPM918_LOCUS26002</name>
    <name evidence="2" type="ORF">SRO942_LOCUS26079</name>
</gene>
<sequence length="146" mass="16560">MGIMNFRFLKEMSVINNDDTVLSVLCDHRSATVYRVSIADIVKIRLESGTESITINTFESVRLCDVLQRHYLCFKNTEIEDITLFHNQTFTANVYLPVMNFLTLYTVGGNEDVLTFPICTLISVRITNENENSSIQIPVKGKSMAV</sequence>
<protein>
    <submittedName>
        <fullName evidence="1">Uncharacterized protein</fullName>
    </submittedName>
</protein>
<dbReference type="AlphaFoldDB" id="A0A814ZVS8"/>
<keyword evidence="3" id="KW-1185">Reference proteome</keyword>
<evidence type="ECO:0000313" key="2">
    <source>
        <dbReference type="EMBL" id="CAF4015739.1"/>
    </source>
</evidence>
<accession>A0A814ZVS8</accession>
<proteinExistence type="predicted"/>
<dbReference type="EMBL" id="CAJNOQ010010305">
    <property type="protein sequence ID" value="CAF1248279.1"/>
    <property type="molecule type" value="Genomic_DNA"/>
</dbReference>
<name>A0A814ZVS8_9BILA</name>
<evidence type="ECO:0000313" key="3">
    <source>
        <dbReference type="Proteomes" id="UP000663829"/>
    </source>
</evidence>
<evidence type="ECO:0000313" key="1">
    <source>
        <dbReference type="EMBL" id="CAF1248279.1"/>
    </source>
</evidence>
<comment type="caution">
    <text evidence="1">The sequence shown here is derived from an EMBL/GenBank/DDBJ whole genome shotgun (WGS) entry which is preliminary data.</text>
</comment>
<dbReference type="Proteomes" id="UP000663829">
    <property type="component" value="Unassembled WGS sequence"/>
</dbReference>
<reference evidence="1" key="1">
    <citation type="submission" date="2021-02" db="EMBL/GenBank/DDBJ databases">
        <authorList>
            <person name="Nowell W R."/>
        </authorList>
    </citation>
    <scope>NUCLEOTIDE SEQUENCE</scope>
</reference>
<dbReference type="EMBL" id="CAJOBC010013410">
    <property type="protein sequence ID" value="CAF4015739.1"/>
    <property type="molecule type" value="Genomic_DNA"/>
</dbReference>